<dbReference type="Gene3D" id="3.40.50.410">
    <property type="entry name" value="von Willebrand factor, type A domain"/>
    <property type="match status" value="1"/>
</dbReference>
<accession>A0A226EK81</accession>
<gene>
    <name evidence="3" type="ORF">Fcan01_06434</name>
</gene>
<comment type="caution">
    <text evidence="3">The sequence shown here is derived from an EMBL/GenBank/DDBJ whole genome shotgun (WGS) entry which is preliminary data.</text>
</comment>
<feature type="chain" id="PRO_5013257263" evidence="1">
    <location>
        <begin position="19"/>
        <end position="253"/>
    </location>
</feature>
<feature type="domain" description="VWFA" evidence="2">
    <location>
        <begin position="62"/>
        <end position="235"/>
    </location>
</feature>
<name>A0A226EK81_FOLCA</name>
<dbReference type="Pfam" id="PF00092">
    <property type="entry name" value="VWA"/>
    <property type="match status" value="1"/>
</dbReference>
<dbReference type="CDD" id="cd00198">
    <property type="entry name" value="vWFA"/>
    <property type="match status" value="1"/>
</dbReference>
<evidence type="ECO:0000259" key="2">
    <source>
        <dbReference type="PROSITE" id="PS50234"/>
    </source>
</evidence>
<evidence type="ECO:0000313" key="3">
    <source>
        <dbReference type="EMBL" id="OXA57608.1"/>
    </source>
</evidence>
<dbReference type="AlphaFoldDB" id="A0A226EK81"/>
<evidence type="ECO:0000313" key="4">
    <source>
        <dbReference type="Proteomes" id="UP000198287"/>
    </source>
</evidence>
<dbReference type="GO" id="GO:0032991">
    <property type="term" value="C:protein-containing complex"/>
    <property type="evidence" value="ECO:0007669"/>
    <property type="project" value="UniProtKB-ARBA"/>
</dbReference>
<protein>
    <submittedName>
        <fullName evidence="3">Magnesium-chelatase 67 kDa subunit</fullName>
    </submittedName>
</protein>
<dbReference type="InterPro" id="IPR036465">
    <property type="entry name" value="vWFA_dom_sf"/>
</dbReference>
<feature type="signal peptide" evidence="1">
    <location>
        <begin position="1"/>
        <end position="18"/>
    </location>
</feature>
<proteinExistence type="predicted"/>
<dbReference type="EMBL" id="LNIX01000003">
    <property type="protein sequence ID" value="OXA57608.1"/>
    <property type="molecule type" value="Genomic_DNA"/>
</dbReference>
<dbReference type="InterPro" id="IPR002035">
    <property type="entry name" value="VWF_A"/>
</dbReference>
<dbReference type="Proteomes" id="UP000198287">
    <property type="component" value="Unassembled WGS sequence"/>
</dbReference>
<reference evidence="3 4" key="1">
    <citation type="submission" date="2015-12" db="EMBL/GenBank/DDBJ databases">
        <title>The genome of Folsomia candida.</title>
        <authorList>
            <person name="Faddeeva A."/>
            <person name="Derks M.F."/>
            <person name="Anvar Y."/>
            <person name="Smit S."/>
            <person name="Van Straalen N."/>
            <person name="Roelofs D."/>
        </authorList>
    </citation>
    <scope>NUCLEOTIDE SEQUENCE [LARGE SCALE GENOMIC DNA]</scope>
    <source>
        <strain evidence="3 4">VU population</strain>
        <tissue evidence="3">Whole body</tissue>
    </source>
</reference>
<dbReference type="SUPFAM" id="SSF53300">
    <property type="entry name" value="vWA-like"/>
    <property type="match status" value="1"/>
</dbReference>
<evidence type="ECO:0000256" key="1">
    <source>
        <dbReference type="SAM" id="SignalP"/>
    </source>
</evidence>
<dbReference type="PROSITE" id="PS50234">
    <property type="entry name" value="VWFA"/>
    <property type="match status" value="1"/>
</dbReference>
<keyword evidence="4" id="KW-1185">Reference proteome</keyword>
<dbReference type="OrthoDB" id="6495157at2759"/>
<keyword evidence="1" id="KW-0732">Signal</keyword>
<sequence>MNRGSFIIFLFLVSQTLSAPEYGKKIQYDGCDPVALDDPPVVMSDSAISRPIYPIRRCTKTLIVVILDESGSMDVQKADVIGGYNSFVDNQRAIKNDQARLILIKFSSGVNIAHRAIELAEVPHLTTSSYRPGGSTALYDAVSEGIRIAETAANSDERVLVLIMTDGEENSSKKATSSSVKAMIRKKEALGTWTFAYIGQNPDGWASQMGQSKHNVIVYDLQNQGSNMEKASDAVAKFRAAAAPQSSAFFAQT</sequence>
<organism evidence="3 4">
    <name type="scientific">Folsomia candida</name>
    <name type="common">Springtail</name>
    <dbReference type="NCBI Taxonomy" id="158441"/>
    <lineage>
        <taxon>Eukaryota</taxon>
        <taxon>Metazoa</taxon>
        <taxon>Ecdysozoa</taxon>
        <taxon>Arthropoda</taxon>
        <taxon>Hexapoda</taxon>
        <taxon>Collembola</taxon>
        <taxon>Entomobryomorpha</taxon>
        <taxon>Isotomoidea</taxon>
        <taxon>Isotomidae</taxon>
        <taxon>Proisotominae</taxon>
        <taxon>Folsomia</taxon>
    </lineage>
</organism>